<proteinExistence type="predicted"/>
<organism evidence="1 2">
    <name type="scientific">Roseibacillus persicicus</name>
    <dbReference type="NCBI Taxonomy" id="454148"/>
    <lineage>
        <taxon>Bacteria</taxon>
        <taxon>Pseudomonadati</taxon>
        <taxon>Verrucomicrobiota</taxon>
        <taxon>Verrucomicrobiia</taxon>
        <taxon>Verrucomicrobiales</taxon>
        <taxon>Verrucomicrobiaceae</taxon>
        <taxon>Roseibacillus</taxon>
    </lineage>
</organism>
<dbReference type="AlphaFoldDB" id="A0A918U1L8"/>
<name>A0A918U1L8_9BACT</name>
<dbReference type="EMBL" id="BMXI01000021">
    <property type="protein sequence ID" value="GHC66260.1"/>
    <property type="molecule type" value="Genomic_DNA"/>
</dbReference>
<reference evidence="1" key="2">
    <citation type="submission" date="2020-09" db="EMBL/GenBank/DDBJ databases">
        <authorList>
            <person name="Sun Q."/>
            <person name="Kim S."/>
        </authorList>
    </citation>
    <scope>NUCLEOTIDE SEQUENCE</scope>
    <source>
        <strain evidence="1">KCTC 12988</strain>
    </source>
</reference>
<keyword evidence="2" id="KW-1185">Reference proteome</keyword>
<reference evidence="1" key="1">
    <citation type="journal article" date="2014" name="Int. J. Syst. Evol. Microbiol.">
        <title>Complete genome sequence of Corynebacterium casei LMG S-19264T (=DSM 44701T), isolated from a smear-ripened cheese.</title>
        <authorList>
            <consortium name="US DOE Joint Genome Institute (JGI-PGF)"/>
            <person name="Walter F."/>
            <person name="Albersmeier A."/>
            <person name="Kalinowski J."/>
            <person name="Ruckert C."/>
        </authorList>
    </citation>
    <scope>NUCLEOTIDE SEQUENCE</scope>
    <source>
        <strain evidence="1">KCTC 12988</strain>
    </source>
</reference>
<evidence type="ECO:0000313" key="2">
    <source>
        <dbReference type="Proteomes" id="UP000644507"/>
    </source>
</evidence>
<protein>
    <submittedName>
        <fullName evidence="1">Uncharacterized protein</fullName>
    </submittedName>
</protein>
<accession>A0A918U1L8</accession>
<gene>
    <name evidence="1" type="ORF">GCM10007100_37540</name>
</gene>
<dbReference type="Proteomes" id="UP000644507">
    <property type="component" value="Unassembled WGS sequence"/>
</dbReference>
<comment type="caution">
    <text evidence="1">The sequence shown here is derived from an EMBL/GenBank/DDBJ whole genome shotgun (WGS) entry which is preliminary data.</text>
</comment>
<evidence type="ECO:0000313" key="1">
    <source>
        <dbReference type="EMBL" id="GHC66260.1"/>
    </source>
</evidence>
<sequence length="143" mass="16340">MPVSGNLEDFLDWRVEGGFFPTQSTALALKSGSLPAMTLFQYPNFEKIEEFVKNEFGIRISIGKENVSPSSQRIEVSQDARAKVEEIFHDDIRLYETCSDNAGIFDDKSFKVSSIARDFINSKRSCLYSFWAPERDLKVIARR</sequence>